<dbReference type="PANTHER" id="PTHR31901">
    <property type="entry name" value="GH3 DOMAIN-CONTAINING PROTEIN"/>
    <property type="match status" value="1"/>
</dbReference>
<organism evidence="1 2">
    <name type="scientific">Paxillus involutus ATCC 200175</name>
    <dbReference type="NCBI Taxonomy" id="664439"/>
    <lineage>
        <taxon>Eukaryota</taxon>
        <taxon>Fungi</taxon>
        <taxon>Dikarya</taxon>
        <taxon>Basidiomycota</taxon>
        <taxon>Agaricomycotina</taxon>
        <taxon>Agaricomycetes</taxon>
        <taxon>Agaricomycetidae</taxon>
        <taxon>Boletales</taxon>
        <taxon>Paxilineae</taxon>
        <taxon>Paxillaceae</taxon>
        <taxon>Paxillus</taxon>
    </lineage>
</organism>
<feature type="non-terminal residue" evidence="1">
    <location>
        <position position="1"/>
    </location>
</feature>
<feature type="non-terminal residue" evidence="1">
    <location>
        <position position="162"/>
    </location>
</feature>
<evidence type="ECO:0000313" key="1">
    <source>
        <dbReference type="EMBL" id="KIJ13253.1"/>
    </source>
</evidence>
<dbReference type="Pfam" id="PF03321">
    <property type="entry name" value="GH3"/>
    <property type="match status" value="1"/>
</dbReference>
<protein>
    <submittedName>
        <fullName evidence="1">Uncharacterized protein</fullName>
    </submittedName>
</protein>
<dbReference type="InterPro" id="IPR004993">
    <property type="entry name" value="GH3"/>
</dbReference>
<reference evidence="1 2" key="1">
    <citation type="submission" date="2014-06" db="EMBL/GenBank/DDBJ databases">
        <authorList>
            <consortium name="DOE Joint Genome Institute"/>
            <person name="Kuo A."/>
            <person name="Kohler A."/>
            <person name="Nagy L.G."/>
            <person name="Floudas D."/>
            <person name="Copeland A."/>
            <person name="Barry K.W."/>
            <person name="Cichocki N."/>
            <person name="Veneault-Fourrey C."/>
            <person name="LaButti K."/>
            <person name="Lindquist E.A."/>
            <person name="Lipzen A."/>
            <person name="Lundell T."/>
            <person name="Morin E."/>
            <person name="Murat C."/>
            <person name="Sun H."/>
            <person name="Tunlid A."/>
            <person name="Henrissat B."/>
            <person name="Grigoriev I.V."/>
            <person name="Hibbett D.S."/>
            <person name="Martin F."/>
            <person name="Nordberg H.P."/>
            <person name="Cantor M.N."/>
            <person name="Hua S.X."/>
        </authorList>
    </citation>
    <scope>NUCLEOTIDE SEQUENCE [LARGE SCALE GENOMIC DNA]</scope>
    <source>
        <strain evidence="1 2">ATCC 200175</strain>
    </source>
</reference>
<dbReference type="EMBL" id="KN819354">
    <property type="protein sequence ID" value="KIJ13253.1"/>
    <property type="molecule type" value="Genomic_DNA"/>
</dbReference>
<dbReference type="PANTHER" id="PTHR31901:SF9">
    <property type="entry name" value="GH3 DOMAIN-CONTAINING PROTEIN"/>
    <property type="match status" value="1"/>
</dbReference>
<dbReference type="AlphaFoldDB" id="A0A0C9TSE1"/>
<sequence>LSLGSRDLDRWFMTFATLFMDVMRHVDKEWDTLVACINDGALPDLEGIDHVRAHLQVHLHANPERAAELRDIGSPFSCAGWAARVWPKLRMLVAIGSGSFATVLQKVAKTQLRSILGPTIAIRNTGYGATECIMDAPHDMDDLDTFGLQTEDAVEVLDVAAE</sequence>
<dbReference type="Proteomes" id="UP000053647">
    <property type="component" value="Unassembled WGS sequence"/>
</dbReference>
<dbReference type="HOGENOM" id="CLU_1639456_0_0_1"/>
<proteinExistence type="predicted"/>
<accession>A0A0C9TSE1</accession>
<gene>
    <name evidence="1" type="ORF">PAXINDRAFT_29270</name>
</gene>
<name>A0A0C9TSE1_PAXIN</name>
<reference evidence="2" key="2">
    <citation type="submission" date="2015-01" db="EMBL/GenBank/DDBJ databases">
        <title>Evolutionary Origins and Diversification of the Mycorrhizal Mutualists.</title>
        <authorList>
            <consortium name="DOE Joint Genome Institute"/>
            <consortium name="Mycorrhizal Genomics Consortium"/>
            <person name="Kohler A."/>
            <person name="Kuo A."/>
            <person name="Nagy L.G."/>
            <person name="Floudas D."/>
            <person name="Copeland A."/>
            <person name="Barry K.W."/>
            <person name="Cichocki N."/>
            <person name="Veneault-Fourrey C."/>
            <person name="LaButti K."/>
            <person name="Lindquist E.A."/>
            <person name="Lipzen A."/>
            <person name="Lundell T."/>
            <person name="Morin E."/>
            <person name="Murat C."/>
            <person name="Riley R."/>
            <person name="Ohm R."/>
            <person name="Sun H."/>
            <person name="Tunlid A."/>
            <person name="Henrissat B."/>
            <person name="Grigoriev I.V."/>
            <person name="Hibbett D.S."/>
            <person name="Martin F."/>
        </authorList>
    </citation>
    <scope>NUCLEOTIDE SEQUENCE [LARGE SCALE GENOMIC DNA]</scope>
    <source>
        <strain evidence="2">ATCC 200175</strain>
    </source>
</reference>
<keyword evidence="2" id="KW-1185">Reference proteome</keyword>
<dbReference type="GO" id="GO:0005737">
    <property type="term" value="C:cytoplasm"/>
    <property type="evidence" value="ECO:0007669"/>
    <property type="project" value="TreeGrafter"/>
</dbReference>
<evidence type="ECO:0000313" key="2">
    <source>
        <dbReference type="Proteomes" id="UP000053647"/>
    </source>
</evidence>
<dbReference type="GO" id="GO:0016881">
    <property type="term" value="F:acid-amino acid ligase activity"/>
    <property type="evidence" value="ECO:0007669"/>
    <property type="project" value="TreeGrafter"/>
</dbReference>
<dbReference type="OrthoDB" id="10004661at2759"/>